<dbReference type="PROSITE" id="PS51257">
    <property type="entry name" value="PROKAR_LIPOPROTEIN"/>
    <property type="match status" value="1"/>
</dbReference>
<comment type="caution">
    <text evidence="1">The sequence shown here is derived from an EMBL/GenBank/DDBJ whole genome shotgun (WGS) entry which is preliminary data.</text>
</comment>
<dbReference type="EMBL" id="SJPL01000001">
    <property type="protein sequence ID" value="TWT69802.1"/>
    <property type="molecule type" value="Genomic_DNA"/>
</dbReference>
<dbReference type="RefSeq" id="WP_197203543.1">
    <property type="nucleotide sequence ID" value="NZ_SJPL01000001.1"/>
</dbReference>
<reference evidence="1 2" key="1">
    <citation type="submission" date="2019-02" db="EMBL/GenBank/DDBJ databases">
        <title>Deep-cultivation of Planctomycetes and their phenomic and genomic characterization uncovers novel biology.</title>
        <authorList>
            <person name="Wiegand S."/>
            <person name="Jogler M."/>
            <person name="Boedeker C."/>
            <person name="Pinto D."/>
            <person name="Vollmers J."/>
            <person name="Rivas-Marin E."/>
            <person name="Kohn T."/>
            <person name="Peeters S.H."/>
            <person name="Heuer A."/>
            <person name="Rast P."/>
            <person name="Oberbeckmann S."/>
            <person name="Bunk B."/>
            <person name="Jeske O."/>
            <person name="Meyerdierks A."/>
            <person name="Storesund J.E."/>
            <person name="Kallscheuer N."/>
            <person name="Luecker S."/>
            <person name="Lage O.M."/>
            <person name="Pohl T."/>
            <person name="Merkel B.J."/>
            <person name="Hornburger P."/>
            <person name="Mueller R.-W."/>
            <person name="Bruemmer F."/>
            <person name="Labrenz M."/>
            <person name="Spormann A.M."/>
            <person name="Op Den Camp H."/>
            <person name="Overmann J."/>
            <person name="Amann R."/>
            <person name="Jetten M.S.M."/>
            <person name="Mascher T."/>
            <person name="Medema M.H."/>
            <person name="Devos D.P."/>
            <person name="Kaster A.-K."/>
            <person name="Ovreas L."/>
            <person name="Rohde M."/>
            <person name="Galperin M.Y."/>
            <person name="Jogler C."/>
        </authorList>
    </citation>
    <scope>NUCLEOTIDE SEQUENCE [LARGE SCALE GENOMIC DNA]</scope>
    <source>
        <strain evidence="1 2">Pan14r</strain>
    </source>
</reference>
<accession>A0A5C5Y8X2</accession>
<dbReference type="AlphaFoldDB" id="A0A5C5Y8X2"/>
<evidence type="ECO:0000313" key="1">
    <source>
        <dbReference type="EMBL" id="TWT69802.1"/>
    </source>
</evidence>
<evidence type="ECO:0000313" key="2">
    <source>
        <dbReference type="Proteomes" id="UP000317238"/>
    </source>
</evidence>
<protein>
    <recommendedName>
        <fullName evidence="3">Lipoprotein</fullName>
    </recommendedName>
</protein>
<keyword evidence="2" id="KW-1185">Reference proteome</keyword>
<evidence type="ECO:0008006" key="3">
    <source>
        <dbReference type="Google" id="ProtNLM"/>
    </source>
</evidence>
<organism evidence="1 2">
    <name type="scientific">Crateriforma conspicua</name>
    <dbReference type="NCBI Taxonomy" id="2527996"/>
    <lineage>
        <taxon>Bacteria</taxon>
        <taxon>Pseudomonadati</taxon>
        <taxon>Planctomycetota</taxon>
        <taxon>Planctomycetia</taxon>
        <taxon>Planctomycetales</taxon>
        <taxon>Planctomycetaceae</taxon>
        <taxon>Crateriforma</taxon>
    </lineage>
</organism>
<sequence length="160" mass="17390">MKPNQTRDRNSFGASTCLFIAASLCLLLTGCSFEPELYPVTGKVTLDGKAYNRLLVYMRPIDETPDKYSLGVGETDVSGKLSLRSTAGNGLKAGTYRVSFSCMVAKGGEVLDGNEKHDDDRTLVTEDIVPEPFCSDTESTATFEVKPVSTNEFIFDIPGK</sequence>
<name>A0A5C5Y8X2_9PLAN</name>
<gene>
    <name evidence="1" type="ORF">Pan14r_20960</name>
</gene>
<dbReference type="Proteomes" id="UP000317238">
    <property type="component" value="Unassembled WGS sequence"/>
</dbReference>
<proteinExistence type="predicted"/>